<name>A0ABT3ZU02_9BACT</name>
<evidence type="ECO:0000313" key="2">
    <source>
        <dbReference type="EMBL" id="MCY1072887.1"/>
    </source>
</evidence>
<protein>
    <recommendedName>
        <fullName evidence="1">PD-(D/E)XK nuclease domain-containing protein</fullName>
    </recommendedName>
</protein>
<dbReference type="Proteomes" id="UP001207654">
    <property type="component" value="Unassembled WGS sequence"/>
</dbReference>
<reference evidence="2 3" key="1">
    <citation type="submission" date="2022-11" db="EMBL/GenBank/DDBJ databases">
        <title>Minimal conservation of predation-associated metabolite biosynthetic gene clusters underscores biosynthetic potential of Myxococcota including descriptions for ten novel species: Archangium lansinium sp. nov., Myxococcus landrumus sp. nov., Nannocystis bai.</title>
        <authorList>
            <person name="Ahearne A."/>
            <person name="Stevens C."/>
            <person name="Phillips K."/>
        </authorList>
    </citation>
    <scope>NUCLEOTIDE SEQUENCE [LARGE SCALE GENOMIC DNA]</scope>
    <source>
        <strain evidence="2 3">MIWBW</strain>
    </source>
</reference>
<evidence type="ECO:0000313" key="3">
    <source>
        <dbReference type="Proteomes" id="UP001207654"/>
    </source>
</evidence>
<proteinExistence type="predicted"/>
<comment type="caution">
    <text evidence="2">The sequence shown here is derived from an EMBL/GenBank/DDBJ whole genome shotgun (WGS) entry which is preliminary data.</text>
</comment>
<dbReference type="InterPro" id="IPR046821">
    <property type="entry name" value="PDDEXK_11"/>
</dbReference>
<dbReference type="EMBL" id="JAPNKA010000001">
    <property type="protein sequence ID" value="MCY1072887.1"/>
    <property type="molecule type" value="Genomic_DNA"/>
</dbReference>
<dbReference type="RefSeq" id="WP_267531910.1">
    <property type="nucleotide sequence ID" value="NZ_JAPNKA010000001.1"/>
</dbReference>
<accession>A0ABT3ZU02</accession>
<organism evidence="2 3">
    <name type="scientific">Archangium lansingense</name>
    <dbReference type="NCBI Taxonomy" id="2995310"/>
    <lineage>
        <taxon>Bacteria</taxon>
        <taxon>Pseudomonadati</taxon>
        <taxon>Myxococcota</taxon>
        <taxon>Myxococcia</taxon>
        <taxon>Myxococcales</taxon>
        <taxon>Cystobacterineae</taxon>
        <taxon>Archangiaceae</taxon>
        <taxon>Archangium</taxon>
    </lineage>
</organism>
<keyword evidence="3" id="KW-1185">Reference proteome</keyword>
<dbReference type="Pfam" id="PF20472">
    <property type="entry name" value="PDDEXK_11"/>
    <property type="match status" value="1"/>
</dbReference>
<gene>
    <name evidence="2" type="ORF">OV287_00190</name>
</gene>
<feature type="domain" description="PD-(D/E)XK nuclease" evidence="1">
    <location>
        <begin position="2"/>
        <end position="139"/>
    </location>
</feature>
<sequence>MTGHEYADLVARYIVKNFASRGVKVYREVHIGKTLTGRGRRVDIFVLEPTTRTALAIECKYQGSVGTVDEKIPFALQDLESMRIPVCVVYAGDGFSQGILHILSASPIAAYCLPGSRSLATSHDTRELDTILAMTFKWWDVLVRGKKRVALEPARSLALVVSRNDVFRQEAMSLEDR</sequence>
<evidence type="ECO:0000259" key="1">
    <source>
        <dbReference type="Pfam" id="PF20472"/>
    </source>
</evidence>